<keyword evidence="1" id="KW-0805">Transcription regulation</keyword>
<sequence>MSSDTSDPVGDAASGRATTTAGGVAIHRFEPPQDPAAIGPAWQSHLAPIFTVSFRPETDLTIPISMHGYHLGELLIGDVTAPAHILVRTPEMISRQGIDHILLQFYRKGRSEVETERRANPVTDVQCIVFDLAQPVRIVADAVDATNVLIPRALLEDHGCYPAALHGRAIDHDQDPFGRLVHNFVANVVACGELLDPREALSASTAIVQLCASWLRGQADGRPEASQDIRIRIRRFIEAELSNPKLTPTLIATQLGLSRSTLYRMFAPNGIVAYIRDRRLMAAMRMLVRDDGSRPARIAQVAYAVGFTDERTFRRAFKRRFGFVPSVAGPLRLGGDLDPAPGTVLRSWIESL</sequence>
<dbReference type="Proteomes" id="UP000198704">
    <property type="component" value="Unassembled WGS sequence"/>
</dbReference>
<evidence type="ECO:0000313" key="6">
    <source>
        <dbReference type="Proteomes" id="UP000198704"/>
    </source>
</evidence>
<evidence type="ECO:0000256" key="3">
    <source>
        <dbReference type="ARBA" id="ARBA00023163"/>
    </source>
</evidence>
<evidence type="ECO:0000256" key="1">
    <source>
        <dbReference type="ARBA" id="ARBA00023015"/>
    </source>
</evidence>
<dbReference type="InterPro" id="IPR050204">
    <property type="entry name" value="AraC_XylS_family_regulators"/>
</dbReference>
<keyword evidence="2 5" id="KW-0238">DNA-binding</keyword>
<accession>A0A1H0LE43</accession>
<dbReference type="SUPFAM" id="SSF46689">
    <property type="entry name" value="Homeodomain-like"/>
    <property type="match status" value="1"/>
</dbReference>
<gene>
    <name evidence="5" type="ORF">SAMN05216360_13415</name>
</gene>
<reference evidence="6" key="1">
    <citation type="submission" date="2016-10" db="EMBL/GenBank/DDBJ databases">
        <authorList>
            <person name="Varghese N."/>
            <person name="Submissions S."/>
        </authorList>
    </citation>
    <scope>NUCLEOTIDE SEQUENCE [LARGE SCALE GENOMIC DNA]</scope>
    <source>
        <strain evidence="6">BL47</strain>
    </source>
</reference>
<dbReference type="SMART" id="SM00342">
    <property type="entry name" value="HTH_ARAC"/>
    <property type="match status" value="1"/>
</dbReference>
<dbReference type="GO" id="GO:0043565">
    <property type="term" value="F:sequence-specific DNA binding"/>
    <property type="evidence" value="ECO:0007669"/>
    <property type="project" value="InterPro"/>
</dbReference>
<dbReference type="Gene3D" id="1.10.10.60">
    <property type="entry name" value="Homeodomain-like"/>
    <property type="match status" value="1"/>
</dbReference>
<evidence type="ECO:0000256" key="2">
    <source>
        <dbReference type="ARBA" id="ARBA00023125"/>
    </source>
</evidence>
<keyword evidence="6" id="KW-1185">Reference proteome</keyword>
<dbReference type="EMBL" id="FNHS01000034">
    <property type="protein sequence ID" value="SDO66395.1"/>
    <property type="molecule type" value="Genomic_DNA"/>
</dbReference>
<dbReference type="GO" id="GO:0003700">
    <property type="term" value="F:DNA-binding transcription factor activity"/>
    <property type="evidence" value="ECO:0007669"/>
    <property type="project" value="InterPro"/>
</dbReference>
<dbReference type="PANTHER" id="PTHR46796">
    <property type="entry name" value="HTH-TYPE TRANSCRIPTIONAL ACTIVATOR RHAS-RELATED"/>
    <property type="match status" value="1"/>
</dbReference>
<dbReference type="Pfam" id="PF12833">
    <property type="entry name" value="HTH_18"/>
    <property type="match status" value="1"/>
</dbReference>
<dbReference type="InterPro" id="IPR018060">
    <property type="entry name" value="HTH_AraC"/>
</dbReference>
<dbReference type="AlphaFoldDB" id="A0A1H0LE43"/>
<dbReference type="Pfam" id="PF14525">
    <property type="entry name" value="AraC_binding_2"/>
    <property type="match status" value="1"/>
</dbReference>
<proteinExistence type="predicted"/>
<dbReference type="RefSeq" id="WP_091722924.1">
    <property type="nucleotide sequence ID" value="NZ_FNHS01000034.1"/>
</dbReference>
<protein>
    <submittedName>
        <fullName evidence="5">AraC-type DNA-binding protein</fullName>
    </submittedName>
</protein>
<evidence type="ECO:0000313" key="5">
    <source>
        <dbReference type="EMBL" id="SDO66395.1"/>
    </source>
</evidence>
<dbReference type="InterPro" id="IPR035418">
    <property type="entry name" value="AraC-bd_2"/>
</dbReference>
<keyword evidence="3" id="KW-0804">Transcription</keyword>
<evidence type="ECO:0000259" key="4">
    <source>
        <dbReference type="PROSITE" id="PS01124"/>
    </source>
</evidence>
<organism evidence="5 6">
    <name type="scientific">Methylobacterium phyllostachyos</name>
    <dbReference type="NCBI Taxonomy" id="582672"/>
    <lineage>
        <taxon>Bacteria</taxon>
        <taxon>Pseudomonadati</taxon>
        <taxon>Pseudomonadota</taxon>
        <taxon>Alphaproteobacteria</taxon>
        <taxon>Hyphomicrobiales</taxon>
        <taxon>Methylobacteriaceae</taxon>
        <taxon>Methylobacterium</taxon>
    </lineage>
</organism>
<name>A0A1H0LE43_9HYPH</name>
<dbReference type="PROSITE" id="PS01124">
    <property type="entry name" value="HTH_ARAC_FAMILY_2"/>
    <property type="match status" value="1"/>
</dbReference>
<dbReference type="PANTHER" id="PTHR46796:SF6">
    <property type="entry name" value="ARAC SUBFAMILY"/>
    <property type="match status" value="1"/>
</dbReference>
<feature type="domain" description="HTH araC/xylS-type" evidence="4">
    <location>
        <begin position="231"/>
        <end position="326"/>
    </location>
</feature>
<dbReference type="STRING" id="582672.SAMN05216360_13415"/>
<dbReference type="OrthoDB" id="7904253at2"/>
<dbReference type="InterPro" id="IPR009057">
    <property type="entry name" value="Homeodomain-like_sf"/>
</dbReference>